<keyword evidence="3" id="KW-1185">Reference proteome</keyword>
<dbReference type="AlphaFoldDB" id="A0AAF0R293"/>
<dbReference type="EMBL" id="CP133616">
    <property type="protein sequence ID" value="WMV30244.1"/>
    <property type="molecule type" value="Genomic_DNA"/>
</dbReference>
<protein>
    <submittedName>
        <fullName evidence="2">Uncharacterized protein</fullName>
    </submittedName>
</protein>
<proteinExistence type="predicted"/>
<evidence type="ECO:0000313" key="2">
    <source>
        <dbReference type="EMBL" id="WMV30244.1"/>
    </source>
</evidence>
<reference evidence="2" key="1">
    <citation type="submission" date="2023-08" db="EMBL/GenBank/DDBJ databases">
        <title>A de novo genome assembly of Solanum verrucosum Schlechtendal, a Mexican diploid species geographically isolated from the other diploid A-genome species in potato relatives.</title>
        <authorList>
            <person name="Hosaka K."/>
        </authorList>
    </citation>
    <scope>NUCLEOTIDE SEQUENCE</scope>
    <source>
        <tissue evidence="2">Young leaves</tissue>
    </source>
</reference>
<feature type="region of interest" description="Disordered" evidence="1">
    <location>
        <begin position="1"/>
        <end position="27"/>
    </location>
</feature>
<organism evidence="2 3">
    <name type="scientific">Solanum verrucosum</name>
    <dbReference type="NCBI Taxonomy" id="315347"/>
    <lineage>
        <taxon>Eukaryota</taxon>
        <taxon>Viridiplantae</taxon>
        <taxon>Streptophyta</taxon>
        <taxon>Embryophyta</taxon>
        <taxon>Tracheophyta</taxon>
        <taxon>Spermatophyta</taxon>
        <taxon>Magnoliopsida</taxon>
        <taxon>eudicotyledons</taxon>
        <taxon>Gunneridae</taxon>
        <taxon>Pentapetalae</taxon>
        <taxon>asterids</taxon>
        <taxon>lamiids</taxon>
        <taxon>Solanales</taxon>
        <taxon>Solanaceae</taxon>
        <taxon>Solanoideae</taxon>
        <taxon>Solaneae</taxon>
        <taxon>Solanum</taxon>
    </lineage>
</organism>
<gene>
    <name evidence="2" type="ORF">MTR67_023629</name>
</gene>
<sequence length="137" mass="14755">MCSVAVPSPGGAPKVYQDNQSKDANKKQGIDSMLPTLQPHGSVVVPIPVLPLKYFITSKARMPTISKVLAQWSINPTPLIIVLFYLDQSSEKSGGVKGGNINTKINMTTQNDAQNLSPVLIEDIDPGAKDSIDYESM</sequence>
<evidence type="ECO:0000256" key="1">
    <source>
        <dbReference type="SAM" id="MobiDB-lite"/>
    </source>
</evidence>
<evidence type="ECO:0000313" key="3">
    <source>
        <dbReference type="Proteomes" id="UP001234989"/>
    </source>
</evidence>
<accession>A0AAF0R293</accession>
<dbReference type="Proteomes" id="UP001234989">
    <property type="component" value="Chromosome 5"/>
</dbReference>
<name>A0AAF0R293_SOLVR</name>